<proteinExistence type="predicted"/>
<sequence length="180" mass="20962">MEYINIKGLDKPISKLIMGTAWFNPAFEEEIFTMLDQYVAAGGTVIDTGRFYGANKDGEHACESERVLKKWFDSRNNRDQLVIMDKACHPIITPEGCHHPEYWRVKPDTITDDLHYSLLHTWCDHFDIYLLHRDDPSVPVNEIMDRLEQHRQEGLITTYGVSNWELDRVQAAVEYCQQMG</sequence>
<gene>
    <name evidence="3" type="primary">yhdN_7</name>
    <name evidence="3" type="ORF">CRLFYP8_01692</name>
</gene>
<dbReference type="InterPro" id="IPR050523">
    <property type="entry name" value="AKR_Detox_Biosynth"/>
</dbReference>
<dbReference type="EMBL" id="CACRTL010000013">
    <property type="protein sequence ID" value="VYT61550.1"/>
    <property type="molecule type" value="Genomic_DNA"/>
</dbReference>
<evidence type="ECO:0000313" key="3">
    <source>
        <dbReference type="EMBL" id="VYT61550.1"/>
    </source>
</evidence>
<evidence type="ECO:0000256" key="1">
    <source>
        <dbReference type="ARBA" id="ARBA00023002"/>
    </source>
</evidence>
<organism evidence="3">
    <name type="scientific">Thomasclavelia ramosa</name>
    <dbReference type="NCBI Taxonomy" id="1547"/>
    <lineage>
        <taxon>Bacteria</taxon>
        <taxon>Bacillati</taxon>
        <taxon>Bacillota</taxon>
        <taxon>Erysipelotrichia</taxon>
        <taxon>Erysipelotrichales</taxon>
        <taxon>Coprobacillaceae</taxon>
        <taxon>Thomasclavelia</taxon>
    </lineage>
</organism>
<dbReference type="RefSeq" id="WP_118264036.1">
    <property type="nucleotide sequence ID" value="NZ_CACRTL010000013.1"/>
</dbReference>
<feature type="domain" description="NADP-dependent oxidoreductase" evidence="2">
    <location>
        <begin position="15"/>
        <end position="172"/>
    </location>
</feature>
<dbReference type="InterPro" id="IPR036812">
    <property type="entry name" value="NAD(P)_OxRdtase_dom_sf"/>
</dbReference>
<dbReference type="SUPFAM" id="SSF51430">
    <property type="entry name" value="NAD(P)-linked oxidoreductase"/>
    <property type="match status" value="1"/>
</dbReference>
<dbReference type="AlphaFoldDB" id="A0A6N2Y6W9"/>
<dbReference type="Pfam" id="PF00248">
    <property type="entry name" value="Aldo_ket_red"/>
    <property type="match status" value="1"/>
</dbReference>
<reference evidence="3" key="1">
    <citation type="submission" date="2019-11" db="EMBL/GenBank/DDBJ databases">
        <authorList>
            <person name="Feng L."/>
        </authorList>
    </citation>
    <scope>NUCLEOTIDE SEQUENCE</scope>
    <source>
        <strain evidence="3">CramosumLFYP8</strain>
    </source>
</reference>
<dbReference type="InterPro" id="IPR023210">
    <property type="entry name" value="NADP_OxRdtase_dom"/>
</dbReference>
<dbReference type="EC" id="1.1.1.-" evidence="3"/>
<dbReference type="GO" id="GO:0005829">
    <property type="term" value="C:cytosol"/>
    <property type="evidence" value="ECO:0007669"/>
    <property type="project" value="TreeGrafter"/>
</dbReference>
<dbReference type="GO" id="GO:0016491">
    <property type="term" value="F:oxidoreductase activity"/>
    <property type="evidence" value="ECO:0007669"/>
    <property type="project" value="UniProtKB-KW"/>
</dbReference>
<protein>
    <submittedName>
        <fullName evidence="3">General stress protein 69</fullName>
        <ecNumber evidence="3">1.1.1.-</ecNumber>
    </submittedName>
</protein>
<keyword evidence="1 3" id="KW-0560">Oxidoreductase</keyword>
<dbReference type="PANTHER" id="PTHR43364:SF4">
    <property type="entry name" value="NAD(P)-LINKED OXIDOREDUCTASE SUPERFAMILY PROTEIN"/>
    <property type="match status" value="1"/>
</dbReference>
<dbReference type="PANTHER" id="PTHR43364">
    <property type="entry name" value="NADH-SPECIFIC METHYLGLYOXAL REDUCTASE-RELATED"/>
    <property type="match status" value="1"/>
</dbReference>
<accession>A0A6N2Y6W9</accession>
<evidence type="ECO:0000259" key="2">
    <source>
        <dbReference type="Pfam" id="PF00248"/>
    </source>
</evidence>
<name>A0A6N2Y6W9_9FIRM</name>
<dbReference type="Gene3D" id="3.20.20.100">
    <property type="entry name" value="NADP-dependent oxidoreductase domain"/>
    <property type="match status" value="1"/>
</dbReference>